<dbReference type="GO" id="GO:0005634">
    <property type="term" value="C:nucleus"/>
    <property type="evidence" value="ECO:0007669"/>
    <property type="project" value="UniProtKB-SubCell"/>
</dbReference>
<evidence type="ECO:0000313" key="9">
    <source>
        <dbReference type="Proteomes" id="UP000029665"/>
    </source>
</evidence>
<comment type="subcellular location">
    <subcellularLocation>
        <location evidence="1">Nucleus</location>
    </subcellularLocation>
</comment>
<feature type="region of interest" description="Disordered" evidence="6">
    <location>
        <begin position="759"/>
        <end position="789"/>
    </location>
</feature>
<dbReference type="EMBL" id="CCBP010000012">
    <property type="protein sequence ID" value="CDO68373.1"/>
    <property type="molecule type" value="Genomic_DNA"/>
</dbReference>
<keyword evidence="3" id="KW-0863">Zinc-finger</keyword>
<dbReference type="OrthoDB" id="3257713at2759"/>
<name>A0A060S7L8_PYCCI</name>
<proteinExistence type="predicted"/>
<evidence type="ECO:0000256" key="5">
    <source>
        <dbReference type="ARBA" id="ARBA00023242"/>
    </source>
</evidence>
<dbReference type="HOGENOM" id="CLU_007316_2_0_1"/>
<dbReference type="InterPro" id="IPR012337">
    <property type="entry name" value="RNaseH-like_sf"/>
</dbReference>
<dbReference type="InterPro" id="IPR052035">
    <property type="entry name" value="ZnF_BED_domain_contain"/>
</dbReference>
<dbReference type="SUPFAM" id="SSF53098">
    <property type="entry name" value="Ribonuclease H-like"/>
    <property type="match status" value="1"/>
</dbReference>
<accession>A0A060S7L8</accession>
<gene>
    <name evidence="8" type="ORF">BN946_scf184815.g20</name>
</gene>
<dbReference type="STRING" id="5643.A0A060S7L8"/>
<evidence type="ECO:0000256" key="1">
    <source>
        <dbReference type="ARBA" id="ARBA00004123"/>
    </source>
</evidence>
<dbReference type="Proteomes" id="UP000029665">
    <property type="component" value="Unassembled WGS sequence"/>
</dbReference>
<evidence type="ECO:0000313" key="8">
    <source>
        <dbReference type="EMBL" id="CDO68373.1"/>
    </source>
</evidence>
<organism evidence="8 9">
    <name type="scientific">Pycnoporus cinnabarinus</name>
    <name type="common">Cinnabar-red polypore</name>
    <name type="synonym">Trametes cinnabarina</name>
    <dbReference type="NCBI Taxonomy" id="5643"/>
    <lineage>
        <taxon>Eukaryota</taxon>
        <taxon>Fungi</taxon>
        <taxon>Dikarya</taxon>
        <taxon>Basidiomycota</taxon>
        <taxon>Agaricomycotina</taxon>
        <taxon>Agaricomycetes</taxon>
        <taxon>Polyporales</taxon>
        <taxon>Polyporaceae</taxon>
        <taxon>Trametes</taxon>
    </lineage>
</organism>
<dbReference type="PANTHER" id="PTHR46481">
    <property type="entry name" value="ZINC FINGER BED DOMAIN-CONTAINING PROTEIN 4"/>
    <property type="match status" value="1"/>
</dbReference>
<keyword evidence="5" id="KW-0539">Nucleus</keyword>
<keyword evidence="9" id="KW-1185">Reference proteome</keyword>
<evidence type="ECO:0000256" key="6">
    <source>
        <dbReference type="SAM" id="MobiDB-lite"/>
    </source>
</evidence>
<dbReference type="Pfam" id="PF04937">
    <property type="entry name" value="DUF659"/>
    <property type="match status" value="1"/>
</dbReference>
<keyword evidence="2" id="KW-0479">Metal-binding</keyword>
<evidence type="ECO:0000259" key="7">
    <source>
        <dbReference type="Pfam" id="PF04937"/>
    </source>
</evidence>
<feature type="domain" description="DUF659" evidence="7">
    <location>
        <begin position="283"/>
        <end position="433"/>
    </location>
</feature>
<dbReference type="AlphaFoldDB" id="A0A060S7L8"/>
<keyword evidence="4" id="KW-0862">Zinc</keyword>
<evidence type="ECO:0000256" key="3">
    <source>
        <dbReference type="ARBA" id="ARBA00022771"/>
    </source>
</evidence>
<feature type="region of interest" description="Disordered" evidence="6">
    <location>
        <begin position="889"/>
        <end position="921"/>
    </location>
</feature>
<feature type="compositionally biased region" description="Low complexity" evidence="6">
    <location>
        <begin position="150"/>
        <end position="175"/>
    </location>
</feature>
<evidence type="ECO:0000256" key="2">
    <source>
        <dbReference type="ARBA" id="ARBA00022723"/>
    </source>
</evidence>
<comment type="caution">
    <text evidence="8">The sequence shown here is derived from an EMBL/GenBank/DDBJ whole genome shotgun (WGS) entry which is preliminary data.</text>
</comment>
<feature type="region of interest" description="Disordered" evidence="6">
    <location>
        <begin position="130"/>
        <end position="179"/>
    </location>
</feature>
<evidence type="ECO:0000256" key="4">
    <source>
        <dbReference type="ARBA" id="ARBA00022833"/>
    </source>
</evidence>
<dbReference type="GO" id="GO:0008270">
    <property type="term" value="F:zinc ion binding"/>
    <property type="evidence" value="ECO:0007669"/>
    <property type="project" value="UniProtKB-KW"/>
</dbReference>
<protein>
    <recommendedName>
        <fullName evidence="7">DUF659 domain-containing protein</fullName>
    </recommendedName>
</protein>
<dbReference type="InterPro" id="IPR007021">
    <property type="entry name" value="DUF659"/>
</dbReference>
<sequence>MPKTSKSRWWAYFHESSEKYKNDATHHKAFCRRCVQYVVREMLAQEIALAQQSATAPEPRSEEALANEVMRTERVPPVCGKIDLLLRHLLHCEHWAEETEFLEEVQGEYRSRHDKAANAAAIRRVAQLAEKENGQQHSRGPLAARSTAITPSQSLSSLSSEPSFSTSTPSTFSPASPDPILLQAASGAENAVPIDPVLLQSELQKVAHSAGSTSRILPATVPASHPIYAEVHTPGKRWTEKTQADFTADLCRLFIACNIAWSAIEDPVLRLFFARWVPEARLPSRKVLSERVLDEEARRVTEEMRAEVRAKYATGQCDGWKNVNRDSIVASTINAQYTPWLLNLFDVSAVAKTAQNLFQLIVEEVQYCIEHLSVTLVAYCTDAAGDTKAMRDRLCQRFPWLITIDCWAHQINLLVVDYFKHMRHYSTFMDEAEELIKWFNNHTRALAMLKEEQRRIYQGRALSLLYPVTTRWSSRYIACKRLLEVKKAIQWLLLTKLDELVNLTPRGRNAEETSRKQAKARELFLKVRSAEFWDTISILCTQLEPFAVAINIAQADNARLDTVLLALGRLVQTFSNRATISENDGKNILGFIERRWEKIAHDREIFILALLLNPYIRRDCFNRNNPALTEASLWSMFKRLFRQVMQQDADVEVMQAFSDYLSRVGRWSDESMSLKDWKTRAQARRVDVDIVRIWRSFETVNPRGGEAFASFAARLLSIVPNTGATERDFSKMGTIHTKTRNRLKAERVRKTVLIRNYLARSHPLPPRRPGNSSTTDSETSDDESGSVTDNRETYAFGEASSRASSQAAAHSRANNIPPFSAFLSEAIETLLPGEPTIPLIASAAPVDMHNGLLLQNLFDYSSDAFTRIAMQVWSHGAHSLDRDVALHETHVSNNLPSPPESSEAPAAPPSQSPESEFRPAE</sequence>
<reference evidence="8" key="1">
    <citation type="submission" date="2014-01" db="EMBL/GenBank/DDBJ databases">
        <title>The genome of the white-rot fungus Pycnoporus cinnabarinus: a basidiomycete model with a versatile arsenal for lignocellulosic biomass breakdown.</title>
        <authorList>
            <person name="Levasseur A."/>
            <person name="Lomascolo A."/>
            <person name="Ruiz-Duenas F.J."/>
            <person name="Uzan E."/>
            <person name="Piumi F."/>
            <person name="Kues U."/>
            <person name="Ram A.F.J."/>
            <person name="Murat C."/>
            <person name="Haon M."/>
            <person name="Benoit I."/>
            <person name="Arfi Y."/>
            <person name="Chevret D."/>
            <person name="Drula E."/>
            <person name="Kwon M.J."/>
            <person name="Gouret P."/>
            <person name="Lesage-Meessen L."/>
            <person name="Lombard V."/>
            <person name="Mariette J."/>
            <person name="Noirot C."/>
            <person name="Park J."/>
            <person name="Patyshakuliyeva A."/>
            <person name="Wieneger R.A.B."/>
            <person name="Wosten H.A.B."/>
            <person name="Martin F."/>
            <person name="Coutinho P.M."/>
            <person name="de Vries R."/>
            <person name="Martinez A.T."/>
            <person name="Klopp C."/>
            <person name="Pontarotti P."/>
            <person name="Henrissat B."/>
            <person name="Record E."/>
        </authorList>
    </citation>
    <scope>NUCLEOTIDE SEQUENCE [LARGE SCALE GENOMIC DNA]</scope>
    <source>
        <strain evidence="8">BRFM137</strain>
    </source>
</reference>
<dbReference type="PANTHER" id="PTHR46481:SF10">
    <property type="entry name" value="ZINC FINGER BED DOMAIN-CONTAINING PROTEIN 39"/>
    <property type="match status" value="1"/>
</dbReference>